<dbReference type="GO" id="GO:0051301">
    <property type="term" value="P:cell division"/>
    <property type="evidence" value="ECO:0007669"/>
    <property type="project" value="UniProtKB-KW"/>
</dbReference>
<evidence type="ECO:0000256" key="4">
    <source>
        <dbReference type="ARBA" id="ARBA00022801"/>
    </source>
</evidence>
<evidence type="ECO:0000313" key="9">
    <source>
        <dbReference type="Proteomes" id="UP000828390"/>
    </source>
</evidence>
<dbReference type="PANTHER" id="PTHR10828:SF17">
    <property type="entry name" value="PROTEIN-TYROSINE-PHOSPHATASE"/>
    <property type="match status" value="1"/>
</dbReference>
<dbReference type="Pfam" id="PF00581">
    <property type="entry name" value="Rhodanese"/>
    <property type="match status" value="1"/>
</dbReference>
<evidence type="ECO:0000256" key="2">
    <source>
        <dbReference type="ARBA" id="ARBA00013064"/>
    </source>
</evidence>
<dbReference type="SUPFAM" id="SSF52821">
    <property type="entry name" value="Rhodanese/Cell cycle control phosphatase"/>
    <property type="match status" value="1"/>
</dbReference>
<keyword evidence="5" id="KW-0904">Protein phosphatase</keyword>
<reference evidence="8" key="2">
    <citation type="submission" date="2020-11" db="EMBL/GenBank/DDBJ databases">
        <authorList>
            <person name="McCartney M.A."/>
            <person name="Auch B."/>
            <person name="Kono T."/>
            <person name="Mallez S."/>
            <person name="Becker A."/>
            <person name="Gohl D.M."/>
            <person name="Silverstein K.A.T."/>
            <person name="Koren S."/>
            <person name="Bechman K.B."/>
            <person name="Herman A."/>
            <person name="Abrahante J.E."/>
            <person name="Garbe J."/>
        </authorList>
    </citation>
    <scope>NUCLEOTIDE SEQUENCE</scope>
    <source>
        <strain evidence="8">Duluth1</strain>
        <tissue evidence="8">Whole animal</tissue>
    </source>
</reference>
<keyword evidence="9" id="KW-1185">Reference proteome</keyword>
<name>A0A9D3YI09_DREPO</name>
<feature type="domain" description="Rhodanese" evidence="7">
    <location>
        <begin position="12"/>
        <end position="113"/>
    </location>
</feature>
<organism evidence="8 9">
    <name type="scientific">Dreissena polymorpha</name>
    <name type="common">Zebra mussel</name>
    <name type="synonym">Mytilus polymorpha</name>
    <dbReference type="NCBI Taxonomy" id="45954"/>
    <lineage>
        <taxon>Eukaryota</taxon>
        <taxon>Metazoa</taxon>
        <taxon>Spiralia</taxon>
        <taxon>Lophotrochozoa</taxon>
        <taxon>Mollusca</taxon>
        <taxon>Bivalvia</taxon>
        <taxon>Autobranchia</taxon>
        <taxon>Heteroconchia</taxon>
        <taxon>Euheterodonta</taxon>
        <taxon>Imparidentia</taxon>
        <taxon>Neoheterodontei</taxon>
        <taxon>Myida</taxon>
        <taxon>Dreissenoidea</taxon>
        <taxon>Dreissenidae</taxon>
        <taxon>Dreissena</taxon>
    </lineage>
</organism>
<evidence type="ECO:0000256" key="5">
    <source>
        <dbReference type="ARBA" id="ARBA00022912"/>
    </source>
</evidence>
<protein>
    <recommendedName>
        <fullName evidence="2">protein-tyrosine-phosphatase</fullName>
        <ecNumber evidence="2">3.1.3.48</ecNumber>
    </recommendedName>
</protein>
<dbReference type="GO" id="GO:0004725">
    <property type="term" value="F:protein tyrosine phosphatase activity"/>
    <property type="evidence" value="ECO:0007669"/>
    <property type="project" value="UniProtKB-EC"/>
</dbReference>
<evidence type="ECO:0000256" key="1">
    <source>
        <dbReference type="ARBA" id="ARBA00011065"/>
    </source>
</evidence>
<reference evidence="8" key="1">
    <citation type="journal article" date="2019" name="bioRxiv">
        <title>The Genome of the Zebra Mussel, Dreissena polymorpha: A Resource for Invasive Species Research.</title>
        <authorList>
            <person name="McCartney M.A."/>
            <person name="Auch B."/>
            <person name="Kono T."/>
            <person name="Mallez S."/>
            <person name="Zhang Y."/>
            <person name="Obille A."/>
            <person name="Becker A."/>
            <person name="Abrahante J.E."/>
            <person name="Garbe J."/>
            <person name="Badalamenti J.P."/>
            <person name="Herman A."/>
            <person name="Mangelson H."/>
            <person name="Liachko I."/>
            <person name="Sullivan S."/>
            <person name="Sone E.D."/>
            <person name="Koren S."/>
            <person name="Silverstein K.A.T."/>
            <person name="Beckman K.B."/>
            <person name="Gohl D.M."/>
        </authorList>
    </citation>
    <scope>NUCLEOTIDE SEQUENCE</scope>
    <source>
        <strain evidence="8">Duluth1</strain>
        <tissue evidence="8">Whole animal</tissue>
    </source>
</reference>
<sequence>MADVVCGRYNDVLSDVTIVDCRYPYEFQGGHIKSAVNLFTKDDVSALLHRPVSGDKRHVLIFHCEFSSERGPKMYRFLRSQDRELYKDQYPALLFPEVYLLHGGYKAFYNKFKVISMVAVSLTCKFRIAYTCKCPNTDC</sequence>
<gene>
    <name evidence="8" type="ORF">DPMN_074231</name>
</gene>
<dbReference type="GO" id="GO:0110032">
    <property type="term" value="P:positive regulation of G2/MI transition of meiotic cell cycle"/>
    <property type="evidence" value="ECO:0007669"/>
    <property type="project" value="TreeGrafter"/>
</dbReference>
<dbReference type="GO" id="GO:0005737">
    <property type="term" value="C:cytoplasm"/>
    <property type="evidence" value="ECO:0007669"/>
    <property type="project" value="TreeGrafter"/>
</dbReference>
<evidence type="ECO:0000256" key="3">
    <source>
        <dbReference type="ARBA" id="ARBA00022618"/>
    </source>
</evidence>
<dbReference type="EMBL" id="JAIWYP010000015">
    <property type="protein sequence ID" value="KAH3699275.1"/>
    <property type="molecule type" value="Genomic_DNA"/>
</dbReference>
<evidence type="ECO:0000313" key="8">
    <source>
        <dbReference type="EMBL" id="KAH3699275.1"/>
    </source>
</evidence>
<dbReference type="PROSITE" id="PS50206">
    <property type="entry name" value="RHODANESE_3"/>
    <property type="match status" value="1"/>
</dbReference>
<comment type="similarity">
    <text evidence="1">Belongs to the MPI phosphatase family.</text>
</comment>
<keyword evidence="3" id="KW-0132">Cell division</keyword>
<dbReference type="InterPro" id="IPR001763">
    <property type="entry name" value="Rhodanese-like_dom"/>
</dbReference>
<dbReference type="InterPro" id="IPR036873">
    <property type="entry name" value="Rhodanese-like_dom_sf"/>
</dbReference>
<dbReference type="GO" id="GO:0005634">
    <property type="term" value="C:nucleus"/>
    <property type="evidence" value="ECO:0007669"/>
    <property type="project" value="TreeGrafter"/>
</dbReference>
<dbReference type="EC" id="3.1.3.48" evidence="2"/>
<evidence type="ECO:0000259" key="7">
    <source>
        <dbReference type="PROSITE" id="PS50206"/>
    </source>
</evidence>
<proteinExistence type="inferred from homology"/>
<comment type="caution">
    <text evidence="8">The sequence shown here is derived from an EMBL/GenBank/DDBJ whole genome shotgun (WGS) entry which is preliminary data.</text>
</comment>
<accession>A0A9D3YI09</accession>
<dbReference type="AlphaFoldDB" id="A0A9D3YI09"/>
<keyword evidence="4" id="KW-0378">Hydrolase</keyword>
<dbReference type="GO" id="GO:0000086">
    <property type="term" value="P:G2/M transition of mitotic cell cycle"/>
    <property type="evidence" value="ECO:0007669"/>
    <property type="project" value="TreeGrafter"/>
</dbReference>
<dbReference type="PANTHER" id="PTHR10828">
    <property type="entry name" value="M-PHASE INDUCER PHOSPHATASE DUAL SPECIFICITY PHOSPHATASE CDC25"/>
    <property type="match status" value="1"/>
</dbReference>
<dbReference type="Proteomes" id="UP000828390">
    <property type="component" value="Unassembled WGS sequence"/>
</dbReference>
<dbReference type="InterPro" id="IPR000751">
    <property type="entry name" value="MPI_Phosphatase"/>
</dbReference>
<dbReference type="GO" id="GO:0010971">
    <property type="term" value="P:positive regulation of G2/M transition of mitotic cell cycle"/>
    <property type="evidence" value="ECO:0007669"/>
    <property type="project" value="TreeGrafter"/>
</dbReference>
<dbReference type="SMART" id="SM00450">
    <property type="entry name" value="RHOD"/>
    <property type="match status" value="1"/>
</dbReference>
<dbReference type="Gene3D" id="3.40.250.10">
    <property type="entry name" value="Rhodanese-like domain"/>
    <property type="match status" value="1"/>
</dbReference>
<evidence type="ECO:0000256" key="6">
    <source>
        <dbReference type="ARBA" id="ARBA00023306"/>
    </source>
</evidence>
<dbReference type="PRINTS" id="PR00716">
    <property type="entry name" value="MPIPHPHTASE"/>
</dbReference>
<keyword evidence="6" id="KW-0131">Cell cycle</keyword>